<protein>
    <submittedName>
        <fullName evidence="1">Uncharacterized protein</fullName>
    </submittedName>
</protein>
<dbReference type="AlphaFoldDB" id="A0A0G0JGW0"/>
<organism evidence="1 2">
    <name type="scientific">Candidatus Nomurabacteria bacterium GW2011_GWB1_37_5</name>
    <dbReference type="NCBI Taxonomy" id="1618742"/>
    <lineage>
        <taxon>Bacteria</taxon>
        <taxon>Candidatus Nomuraibacteriota</taxon>
    </lineage>
</organism>
<gene>
    <name evidence="1" type="ORF">US50_C0001G0001</name>
</gene>
<proteinExistence type="predicted"/>
<dbReference type="Proteomes" id="UP000033876">
    <property type="component" value="Unassembled WGS sequence"/>
</dbReference>
<reference evidence="1 2" key="1">
    <citation type="journal article" date="2015" name="Nature">
        <title>rRNA introns, odd ribosomes, and small enigmatic genomes across a large radiation of phyla.</title>
        <authorList>
            <person name="Brown C.T."/>
            <person name="Hug L.A."/>
            <person name="Thomas B.C."/>
            <person name="Sharon I."/>
            <person name="Castelle C.J."/>
            <person name="Singh A."/>
            <person name="Wilkins M.J."/>
            <person name="Williams K.H."/>
            <person name="Banfield J.F."/>
        </authorList>
    </citation>
    <scope>NUCLEOTIDE SEQUENCE [LARGE SCALE GENOMIC DNA]</scope>
</reference>
<evidence type="ECO:0000313" key="2">
    <source>
        <dbReference type="Proteomes" id="UP000033876"/>
    </source>
</evidence>
<name>A0A0G0JGW0_9BACT</name>
<dbReference type="EMBL" id="LBTF01000001">
    <property type="protein sequence ID" value="KKQ35999.1"/>
    <property type="molecule type" value="Genomic_DNA"/>
</dbReference>
<evidence type="ECO:0000313" key="1">
    <source>
        <dbReference type="EMBL" id="KKQ35999.1"/>
    </source>
</evidence>
<accession>A0A0G0JGW0</accession>
<sequence>MKKLLFCLLTGLLINNLYSQVSKKKDPEEEEIKKELNEILNGQNQHETVLHGDYMETNSQDSVDCFVALLEAMEIIQQSGQIIVEFNDAYALTVKNYYDLVGILGNLSLEKKDKKALTDILRKNNERTDKATEIYQKGSKSFDDATIKLKKLSIENIKK</sequence>
<comment type="caution">
    <text evidence="1">The sequence shown here is derived from an EMBL/GenBank/DDBJ whole genome shotgun (WGS) entry which is preliminary data.</text>
</comment>